<name>H9UG04_SPIAZ</name>
<comment type="catalytic activity">
    <reaction evidence="2">
        <text>2 GTP = 3',3'-c-di-GMP + 2 diphosphate</text>
        <dbReference type="Rhea" id="RHEA:24898"/>
        <dbReference type="ChEBI" id="CHEBI:33019"/>
        <dbReference type="ChEBI" id="CHEBI:37565"/>
        <dbReference type="ChEBI" id="CHEBI:58805"/>
        <dbReference type="EC" id="2.7.7.65"/>
    </reaction>
</comment>
<reference evidence="6" key="1">
    <citation type="journal article" date="2013" name="Stand. Genomic Sci.">
        <title>Complete genome sequence of the halophilic bacterium Spirochaeta africana type strain (Z-7692(T)) from the alkaline Lake Magadi in the East African Rift.</title>
        <authorList>
            <person name="Liolos K."/>
            <person name="Abt B."/>
            <person name="Scheuner C."/>
            <person name="Teshima H."/>
            <person name="Held B."/>
            <person name="Lapidus A."/>
            <person name="Nolan M."/>
            <person name="Lucas S."/>
            <person name="Deshpande S."/>
            <person name="Cheng J.F."/>
            <person name="Tapia R."/>
            <person name="Goodwin L.A."/>
            <person name="Pitluck S."/>
            <person name="Pagani I."/>
            <person name="Ivanova N."/>
            <person name="Mavromatis K."/>
            <person name="Mikhailova N."/>
            <person name="Huntemann M."/>
            <person name="Pati A."/>
            <person name="Chen A."/>
            <person name="Palaniappan K."/>
            <person name="Land M."/>
            <person name="Rohde M."/>
            <person name="Tindall B.J."/>
            <person name="Detter J.C."/>
            <person name="Goker M."/>
            <person name="Bristow J."/>
            <person name="Eisen J.A."/>
            <person name="Markowitz V."/>
            <person name="Hugenholtz P."/>
            <person name="Woyke T."/>
            <person name="Klenk H.P."/>
            <person name="Kyrpides N.C."/>
        </authorList>
    </citation>
    <scope>NUCLEOTIDE SEQUENCE</scope>
    <source>
        <strain evidence="6">ATCC 700263 / DSM 8902 / Z-7692</strain>
    </source>
</reference>
<dbReference type="HOGENOM" id="CLU_029518_0_0_12"/>
<dbReference type="PROSITE" id="PS50887">
    <property type="entry name" value="GGDEF"/>
    <property type="match status" value="1"/>
</dbReference>
<dbReference type="NCBIfam" id="TIGR00254">
    <property type="entry name" value="GGDEF"/>
    <property type="match status" value="1"/>
</dbReference>
<dbReference type="EC" id="2.7.7.65" evidence="1"/>
<dbReference type="AlphaFoldDB" id="H9UG04"/>
<gene>
    <name evidence="5" type="ordered locus">Spiaf_0342</name>
</gene>
<keyword evidence="6" id="KW-1185">Reference proteome</keyword>
<evidence type="ECO:0000313" key="6">
    <source>
        <dbReference type="Proteomes" id="UP000007383"/>
    </source>
</evidence>
<keyword evidence="3" id="KW-0812">Transmembrane</keyword>
<dbReference type="InterPro" id="IPR000160">
    <property type="entry name" value="GGDEF_dom"/>
</dbReference>
<dbReference type="Pfam" id="PF00990">
    <property type="entry name" value="GGDEF"/>
    <property type="match status" value="1"/>
</dbReference>
<evidence type="ECO:0000313" key="5">
    <source>
        <dbReference type="EMBL" id="AFG36447.1"/>
    </source>
</evidence>
<dbReference type="eggNOG" id="COG3706">
    <property type="taxonomic scope" value="Bacteria"/>
</dbReference>
<organism evidence="5 6">
    <name type="scientific">Spirochaeta africana (strain ATCC 700263 / DSM 8902 / Z-7692)</name>
    <dbReference type="NCBI Taxonomy" id="889378"/>
    <lineage>
        <taxon>Bacteria</taxon>
        <taxon>Pseudomonadati</taxon>
        <taxon>Spirochaetota</taxon>
        <taxon>Spirochaetia</taxon>
        <taxon>Spirochaetales</taxon>
        <taxon>Spirochaetaceae</taxon>
        <taxon>Spirochaeta</taxon>
    </lineage>
</organism>
<dbReference type="GO" id="GO:0005886">
    <property type="term" value="C:plasma membrane"/>
    <property type="evidence" value="ECO:0007669"/>
    <property type="project" value="TreeGrafter"/>
</dbReference>
<accession>H9UG04</accession>
<dbReference type="PANTHER" id="PTHR45138:SF9">
    <property type="entry name" value="DIGUANYLATE CYCLASE DGCM-RELATED"/>
    <property type="match status" value="1"/>
</dbReference>
<feature type="domain" description="GGDEF" evidence="4">
    <location>
        <begin position="356"/>
        <end position="494"/>
    </location>
</feature>
<feature type="transmembrane region" description="Helical" evidence="3">
    <location>
        <begin position="286"/>
        <end position="308"/>
    </location>
</feature>
<keyword evidence="3" id="KW-1133">Transmembrane helix</keyword>
<evidence type="ECO:0000259" key="4">
    <source>
        <dbReference type="PROSITE" id="PS50887"/>
    </source>
</evidence>
<dbReference type="GO" id="GO:0052621">
    <property type="term" value="F:diguanylate cyclase activity"/>
    <property type="evidence" value="ECO:0007669"/>
    <property type="project" value="UniProtKB-EC"/>
</dbReference>
<dbReference type="InterPro" id="IPR043128">
    <property type="entry name" value="Rev_trsase/Diguanyl_cyclase"/>
</dbReference>
<dbReference type="GO" id="GO:0043709">
    <property type="term" value="P:cell adhesion involved in single-species biofilm formation"/>
    <property type="evidence" value="ECO:0007669"/>
    <property type="project" value="TreeGrafter"/>
</dbReference>
<dbReference type="RefSeq" id="WP_014454445.1">
    <property type="nucleotide sequence ID" value="NC_017098.1"/>
</dbReference>
<dbReference type="InterPro" id="IPR029787">
    <property type="entry name" value="Nucleotide_cyclase"/>
</dbReference>
<evidence type="ECO:0000256" key="2">
    <source>
        <dbReference type="ARBA" id="ARBA00034247"/>
    </source>
</evidence>
<dbReference type="EMBL" id="CP003282">
    <property type="protein sequence ID" value="AFG36447.1"/>
    <property type="molecule type" value="Genomic_DNA"/>
</dbReference>
<dbReference type="KEGG" id="sfc:Spiaf_0342"/>
<dbReference type="GO" id="GO:1902201">
    <property type="term" value="P:negative regulation of bacterial-type flagellum-dependent cell motility"/>
    <property type="evidence" value="ECO:0007669"/>
    <property type="project" value="TreeGrafter"/>
</dbReference>
<dbReference type="OrthoDB" id="9779586at2"/>
<sequence>MIGNRLFSIISVTVILGFVILTGFQALQEGVRTRDFIRDHEMRPLGMALAANLDRTAAYYHQVGQELLRDGFLRDWIISGEQDEKELRNFLEAIRSRYGMMDASIVSNLTETYYGTDGRTLVLDPSNQERDGWYYLYRDMLVETNIDSWYFPEKDKVGIWINVPILAADGSFLGVTGGGVLSEEFTETLYAFGTLPGINVYMARQDGQLVYASDTHLLQSGTNIDDLWKYSVRELLADAHPDHYVLREPQGINGPILWISYSEDWNTYMVLEKTGEVVFSRIRTTAVSSIIAGSLLTISFSFLTLVIVRVARKRIRQQTLELEILAGQDALTSLSNRLRFNDIILDELDRIGRTGEDSCLVLLDLDSFKSINDTYGHPTGDAVLIKIAGVIRDNLRKTDYAARFGGEEFALLLPGTDLDGAWKVAEKIRLAITMCKFDGEASLVSITASFGVASLDKDRASDTRELLHQVYSRADKALYRAKDNGKNRVELSTREIKS</sequence>
<evidence type="ECO:0000256" key="3">
    <source>
        <dbReference type="SAM" id="Phobius"/>
    </source>
</evidence>
<dbReference type="SMART" id="SM00267">
    <property type="entry name" value="GGDEF"/>
    <property type="match status" value="1"/>
</dbReference>
<dbReference type="CDD" id="cd01949">
    <property type="entry name" value="GGDEF"/>
    <property type="match status" value="1"/>
</dbReference>
<keyword evidence="3" id="KW-0472">Membrane</keyword>
<dbReference type="InterPro" id="IPR050469">
    <property type="entry name" value="Diguanylate_Cyclase"/>
</dbReference>
<protein>
    <recommendedName>
        <fullName evidence="1">diguanylate cyclase</fullName>
        <ecNumber evidence="1">2.7.7.65</ecNumber>
    </recommendedName>
</protein>
<dbReference type="PATRIC" id="fig|889378.3.peg.345"/>
<dbReference type="SUPFAM" id="SSF55073">
    <property type="entry name" value="Nucleotide cyclase"/>
    <property type="match status" value="1"/>
</dbReference>
<dbReference type="PANTHER" id="PTHR45138">
    <property type="entry name" value="REGULATORY COMPONENTS OF SENSORY TRANSDUCTION SYSTEM"/>
    <property type="match status" value="1"/>
</dbReference>
<evidence type="ECO:0000256" key="1">
    <source>
        <dbReference type="ARBA" id="ARBA00012528"/>
    </source>
</evidence>
<dbReference type="Proteomes" id="UP000007383">
    <property type="component" value="Chromosome"/>
</dbReference>
<dbReference type="Gene3D" id="3.30.70.270">
    <property type="match status" value="1"/>
</dbReference>
<dbReference type="FunFam" id="3.30.70.270:FF:000001">
    <property type="entry name" value="Diguanylate cyclase domain protein"/>
    <property type="match status" value="1"/>
</dbReference>
<dbReference type="STRING" id="889378.Spiaf_0342"/>
<proteinExistence type="predicted"/>